<name>A0AAV4D775_9GAST</name>
<accession>A0AAV4D775</accession>
<evidence type="ECO:0000313" key="2">
    <source>
        <dbReference type="EMBL" id="GFO40039.1"/>
    </source>
</evidence>
<feature type="signal peptide" evidence="1">
    <location>
        <begin position="1"/>
        <end position="21"/>
    </location>
</feature>
<comment type="caution">
    <text evidence="2">The sequence shown here is derived from an EMBL/GenBank/DDBJ whole genome shotgun (WGS) entry which is preliminary data.</text>
</comment>
<reference evidence="2 3" key="1">
    <citation type="journal article" date="2021" name="Elife">
        <title>Chloroplast acquisition without the gene transfer in kleptoplastic sea slugs, Plakobranchus ocellatus.</title>
        <authorList>
            <person name="Maeda T."/>
            <person name="Takahashi S."/>
            <person name="Yoshida T."/>
            <person name="Shimamura S."/>
            <person name="Takaki Y."/>
            <person name="Nagai Y."/>
            <person name="Toyoda A."/>
            <person name="Suzuki Y."/>
            <person name="Arimoto A."/>
            <person name="Ishii H."/>
            <person name="Satoh N."/>
            <person name="Nishiyama T."/>
            <person name="Hasebe M."/>
            <person name="Maruyama T."/>
            <person name="Minagawa J."/>
            <person name="Obokata J."/>
            <person name="Shigenobu S."/>
        </authorList>
    </citation>
    <scope>NUCLEOTIDE SEQUENCE [LARGE SCALE GENOMIC DNA]</scope>
</reference>
<dbReference type="Proteomes" id="UP000735302">
    <property type="component" value="Unassembled WGS sequence"/>
</dbReference>
<dbReference type="Gene3D" id="3.40.33.10">
    <property type="entry name" value="CAP"/>
    <property type="match status" value="1"/>
</dbReference>
<dbReference type="EMBL" id="BLXT01007574">
    <property type="protein sequence ID" value="GFO40039.1"/>
    <property type="molecule type" value="Genomic_DNA"/>
</dbReference>
<keyword evidence="3" id="KW-1185">Reference proteome</keyword>
<proteinExistence type="predicted"/>
<feature type="chain" id="PRO_5043730291" evidence="1">
    <location>
        <begin position="22"/>
        <end position="195"/>
    </location>
</feature>
<organism evidence="2 3">
    <name type="scientific">Plakobranchus ocellatus</name>
    <dbReference type="NCBI Taxonomy" id="259542"/>
    <lineage>
        <taxon>Eukaryota</taxon>
        <taxon>Metazoa</taxon>
        <taxon>Spiralia</taxon>
        <taxon>Lophotrochozoa</taxon>
        <taxon>Mollusca</taxon>
        <taxon>Gastropoda</taxon>
        <taxon>Heterobranchia</taxon>
        <taxon>Euthyneura</taxon>
        <taxon>Panpulmonata</taxon>
        <taxon>Sacoglossa</taxon>
        <taxon>Placobranchoidea</taxon>
        <taxon>Plakobranchidae</taxon>
        <taxon>Plakobranchus</taxon>
    </lineage>
</organism>
<dbReference type="InterPro" id="IPR035940">
    <property type="entry name" value="CAP_sf"/>
</dbReference>
<dbReference type="SUPFAM" id="SSF55797">
    <property type="entry name" value="PR-1-like"/>
    <property type="match status" value="1"/>
</dbReference>
<protein>
    <submittedName>
        <fullName evidence="2">Cap protein</fullName>
    </submittedName>
</protein>
<gene>
    <name evidence="2" type="ORF">PoB_006654400</name>
</gene>
<keyword evidence="1" id="KW-0732">Signal</keyword>
<dbReference type="AlphaFoldDB" id="A0AAV4D775"/>
<evidence type="ECO:0000256" key="1">
    <source>
        <dbReference type="SAM" id="SignalP"/>
    </source>
</evidence>
<sequence length="195" mass="22849">MKIGQISLLLAVVVVCPCAVAKSMDSWNNLHRFITRKFHNDFRESENACYMNWLRYDSVLEMEAYYTVQRCDYTFRPHHNFGQNVAYDKPDYDLTTFLEISLQKMMEEKTMYSSNQKSCGKACRYTQQFSFAAKEKENGGFQFLSKPGEWLGRPYEMKTHMQLSIRDKLYAICDGLQAQHGLSLRTSRSVVMHRT</sequence>
<evidence type="ECO:0000313" key="3">
    <source>
        <dbReference type="Proteomes" id="UP000735302"/>
    </source>
</evidence>